<feature type="compositionally biased region" description="Polar residues" evidence="1">
    <location>
        <begin position="229"/>
        <end position="241"/>
    </location>
</feature>
<dbReference type="AlphaFoldDB" id="A0A6S7JVK7"/>
<dbReference type="SUPFAM" id="SSF56672">
    <property type="entry name" value="DNA/RNA polymerases"/>
    <property type="match status" value="1"/>
</dbReference>
<feature type="compositionally biased region" description="Basic residues" evidence="1">
    <location>
        <begin position="71"/>
        <end position="90"/>
    </location>
</feature>
<dbReference type="OrthoDB" id="6016580at2759"/>
<dbReference type="PROSITE" id="PS50878">
    <property type="entry name" value="RT_POL"/>
    <property type="match status" value="1"/>
</dbReference>
<reference evidence="2" key="1">
    <citation type="submission" date="2020-04" db="EMBL/GenBank/DDBJ databases">
        <authorList>
            <person name="Alioto T."/>
            <person name="Alioto T."/>
            <person name="Gomez Garrido J."/>
        </authorList>
    </citation>
    <scope>NUCLEOTIDE SEQUENCE</scope>
    <source>
        <strain evidence="2">A484AB</strain>
    </source>
</reference>
<dbReference type="EMBL" id="CACRXK020022504">
    <property type="protein sequence ID" value="CAB4036875.1"/>
    <property type="molecule type" value="Genomic_DNA"/>
</dbReference>
<dbReference type="PANTHER" id="PTHR33332">
    <property type="entry name" value="REVERSE TRANSCRIPTASE DOMAIN-CONTAINING PROTEIN"/>
    <property type="match status" value="1"/>
</dbReference>
<feature type="non-terminal residue" evidence="2">
    <location>
        <position position="795"/>
    </location>
</feature>
<feature type="region of interest" description="Disordered" evidence="1">
    <location>
        <begin position="49"/>
        <end position="95"/>
    </location>
</feature>
<keyword evidence="3" id="KW-1185">Reference proteome</keyword>
<accession>A0A6S7JVK7</accession>
<protein>
    <submittedName>
        <fullName evidence="2">Uncharacterized protein</fullName>
    </submittedName>
</protein>
<proteinExistence type="predicted"/>
<dbReference type="Pfam" id="PF00078">
    <property type="entry name" value="RVT_1"/>
    <property type="match status" value="1"/>
</dbReference>
<evidence type="ECO:0000313" key="2">
    <source>
        <dbReference type="EMBL" id="CAB4036875.1"/>
    </source>
</evidence>
<name>A0A6S7JVK7_PARCT</name>
<sequence length="795" mass="90551">INILRHEHGRDNKRCEGEQCDKFEPLEKANVVIVDDDENVSTHNRYEILSDHQEDNEITSTSHDTNESAKTKSRKSQGGKDKSRNKKRSKASTSTVIIGDSMIKHLDSRRLQRSIKGEESKVFAETYRGAKISAIKHHIKPCLDKKPTQVILHVGTNDLPEKHPSKIVDGIAEICDIIQTDSPSTEIVISEVILRTDRAEYKQKIAENSPTEDFEPDQISLNHSKHDNSNNVEVRPNSCTRSDNKNIKQMRGFKIAHLNIRSLIKNMDQLKLYLYSQKYDIITLNETMLDNTVADHEIDINGKDAFCYDLHKIFQTQSSQSPDPNSLWQEWKTKFLLISDMHVPQNIKRHIYHRDFLKKKAVKTGSSNLHDAYKRARNDLNRLIEKTKTEYFTSIINNTAKNPKEMWKTINKITNKKSKTTNITKIVVDDKVIEEPEVIVNTFNNFFNEIGTTLAQKLPESTRTPESYIKPENDSTFELQNVTEVEVFGIVSALSSSKATGYDRISPKLLKDSAGVITSSLTQIFNQSLLTGVFPDDFKVAIISPIFKSESKLECNNYRPISVLSVVAKAFEKLISNQLSTFLETRGILTQQQAGFRKKNSTETSLLNSTNKWFINMDKGYLNGVIFLDLKKAFDCVNHDILIRKLKLYGGSENTLCWFKSYLTNRRQMGKIGRTISQERVIRCGVPQGSTLGPLLFLLYVNDLPSCLSHSIASMFADDTNLTTSGKSIEDIQNQLNSDLENIHTWLLTNKLTLNKEKTEYMIISSRQRLAKIDDDPKISLDGIDIKRVKQAKTL</sequence>
<organism evidence="2 3">
    <name type="scientific">Paramuricea clavata</name>
    <name type="common">Red gorgonian</name>
    <name type="synonym">Violescent sea-whip</name>
    <dbReference type="NCBI Taxonomy" id="317549"/>
    <lineage>
        <taxon>Eukaryota</taxon>
        <taxon>Metazoa</taxon>
        <taxon>Cnidaria</taxon>
        <taxon>Anthozoa</taxon>
        <taxon>Octocorallia</taxon>
        <taxon>Malacalcyonacea</taxon>
        <taxon>Plexauridae</taxon>
        <taxon>Paramuricea</taxon>
    </lineage>
</organism>
<dbReference type="Gene3D" id="3.40.50.12690">
    <property type="match status" value="1"/>
</dbReference>
<feature type="region of interest" description="Disordered" evidence="1">
    <location>
        <begin position="206"/>
        <end position="243"/>
    </location>
</feature>
<evidence type="ECO:0000313" key="3">
    <source>
        <dbReference type="Proteomes" id="UP001152795"/>
    </source>
</evidence>
<dbReference type="InterPro" id="IPR000477">
    <property type="entry name" value="RT_dom"/>
</dbReference>
<dbReference type="CDD" id="cd01650">
    <property type="entry name" value="RT_nLTR_like"/>
    <property type="match status" value="1"/>
</dbReference>
<feature type="non-terminal residue" evidence="2">
    <location>
        <position position="1"/>
    </location>
</feature>
<comment type="caution">
    <text evidence="2">The sequence shown here is derived from an EMBL/GenBank/DDBJ whole genome shotgun (WGS) entry which is preliminary data.</text>
</comment>
<gene>
    <name evidence="2" type="ORF">PACLA_8A059166</name>
</gene>
<dbReference type="SUPFAM" id="SSF52266">
    <property type="entry name" value="SGNH hydrolase"/>
    <property type="match status" value="1"/>
</dbReference>
<dbReference type="InterPro" id="IPR043502">
    <property type="entry name" value="DNA/RNA_pol_sf"/>
</dbReference>
<evidence type="ECO:0000256" key="1">
    <source>
        <dbReference type="SAM" id="MobiDB-lite"/>
    </source>
</evidence>
<dbReference type="Proteomes" id="UP001152795">
    <property type="component" value="Unassembled WGS sequence"/>
</dbReference>